<organism evidence="2 3">
    <name type="scientific">Amycolatopsis vancoresmycina DSM 44592</name>
    <dbReference type="NCBI Taxonomy" id="1292037"/>
    <lineage>
        <taxon>Bacteria</taxon>
        <taxon>Bacillati</taxon>
        <taxon>Actinomycetota</taxon>
        <taxon>Actinomycetes</taxon>
        <taxon>Pseudonocardiales</taxon>
        <taxon>Pseudonocardiaceae</taxon>
        <taxon>Amycolatopsis</taxon>
    </lineage>
</organism>
<dbReference type="AlphaFoldDB" id="R1GFS8"/>
<reference evidence="2 3" key="1">
    <citation type="submission" date="2013-02" db="EMBL/GenBank/DDBJ databases">
        <title>Draft genome sequence of Amycolatopsis vancoresmycina strain DSM 44592T.</title>
        <authorList>
            <person name="Kumar S."/>
            <person name="Kaur N."/>
            <person name="Kaur C."/>
            <person name="Raghava G.P.S."/>
            <person name="Mayilraj S."/>
        </authorList>
    </citation>
    <scope>NUCLEOTIDE SEQUENCE [LARGE SCALE GENOMIC DNA]</scope>
    <source>
        <strain evidence="2 3">DSM 44592</strain>
    </source>
</reference>
<dbReference type="EMBL" id="AOUO01000031">
    <property type="protein sequence ID" value="EOD70033.1"/>
    <property type="molecule type" value="Genomic_DNA"/>
</dbReference>
<dbReference type="PROSITE" id="PS50837">
    <property type="entry name" value="NACHT"/>
    <property type="match status" value="1"/>
</dbReference>
<proteinExistence type="predicted"/>
<accession>R1GFS8</accession>
<dbReference type="SUPFAM" id="SSF52540">
    <property type="entry name" value="P-loop containing nucleoside triphosphate hydrolases"/>
    <property type="match status" value="1"/>
</dbReference>
<sequence>MHNHVSGTVAGHVVQARHIGVVNLGERAAFDAVDYLRAVRRAAEGHPVVSREGLSADTVPLSAVYVDRDLVDRSTGRPGTWRQALAASDHLVVFGGPGGGKSSLLRRIAAALAEDQDASAPCLPVPVHARRFRAGIPLATAIRDGAVAELGSFLLTGLPADAFAAAPPAGGTWLVLVDGLDEVAGIDEARVALEAITEGARHPFLRFVVATRPVPDTDLRAAGNRFAGYELRPFDVPALGRFVRRWLELRGVAGAAELGDGVVAHVRRNGFMDWLLEPLAATMLCGLLLQNPGRRLPGRLSDLYEQYVRKLFTGRAYTNAERRTHRDVVQLLEKVASERLFRSPDLPVLAAAGKFARGTPLEPAAADPGVRARELHDVLCRTGLVVSAAGDLEFAHATFEEYLAARRVADRLVRDTGADRWRTLDRVFEALAAQYGTDSGESDVSQVFRFSQVPVFLADIWSARAKDTDVLLEHLVRYSPDGGWWLVRRLAAAGLTAGPGPVAALAEITGDASLSEEDHWGAAITLRDLGHPEGIARLLAMVADADLPDFERIRAMRECGRSGASAAAAAGFLGRSREFPDWEYPHSVVDAAEAMPADDDEALSEGLDLVLGNRHLPEGIRLHAGSVAVVLDGEAAYRKLLAQRFRRLGSALGEQAARGVSEAYSVLWRMVRDPELAGDLRWDAADELAALDDDTAGAAFRALAEDPGLDERYRRRAAQAAAGFD</sequence>
<dbReference type="Pfam" id="PF05729">
    <property type="entry name" value="NACHT"/>
    <property type="match status" value="1"/>
</dbReference>
<evidence type="ECO:0000313" key="3">
    <source>
        <dbReference type="Proteomes" id="UP000014139"/>
    </source>
</evidence>
<dbReference type="InterPro" id="IPR007111">
    <property type="entry name" value="NACHT_NTPase"/>
</dbReference>
<keyword evidence="3" id="KW-1185">Reference proteome</keyword>
<dbReference type="PATRIC" id="fig|1292037.4.peg.610"/>
<comment type="caution">
    <text evidence="2">The sequence shown here is derived from an EMBL/GenBank/DDBJ whole genome shotgun (WGS) entry which is preliminary data.</text>
</comment>
<gene>
    <name evidence="2" type="ORF">H480_03091</name>
</gene>
<evidence type="ECO:0000259" key="1">
    <source>
        <dbReference type="PROSITE" id="PS50837"/>
    </source>
</evidence>
<feature type="domain" description="NACHT" evidence="1">
    <location>
        <begin position="89"/>
        <end position="213"/>
    </location>
</feature>
<dbReference type="Proteomes" id="UP000014139">
    <property type="component" value="Unassembled WGS sequence"/>
</dbReference>
<dbReference type="InterPro" id="IPR027417">
    <property type="entry name" value="P-loop_NTPase"/>
</dbReference>
<name>R1GFS8_9PSEU</name>
<evidence type="ECO:0000313" key="2">
    <source>
        <dbReference type="EMBL" id="EOD70033.1"/>
    </source>
</evidence>
<dbReference type="Gene3D" id="3.40.50.300">
    <property type="entry name" value="P-loop containing nucleotide triphosphate hydrolases"/>
    <property type="match status" value="1"/>
</dbReference>
<dbReference type="eggNOG" id="COG5635">
    <property type="taxonomic scope" value="Bacteria"/>
</dbReference>
<protein>
    <submittedName>
        <fullName evidence="2">Signal transduction protein containing NTPase domain</fullName>
    </submittedName>
</protein>